<name>A0AAD7RF34_9TELE</name>
<dbReference type="Proteomes" id="UP001221898">
    <property type="component" value="Unassembled WGS sequence"/>
</dbReference>
<evidence type="ECO:0000313" key="2">
    <source>
        <dbReference type="EMBL" id="KAJ8378843.1"/>
    </source>
</evidence>
<evidence type="ECO:0000313" key="3">
    <source>
        <dbReference type="Proteomes" id="UP001221898"/>
    </source>
</evidence>
<accession>A0AAD7RF34</accession>
<dbReference type="AlphaFoldDB" id="A0AAD7RF34"/>
<gene>
    <name evidence="2" type="ORF">AAFF_G00234120</name>
</gene>
<organism evidence="2 3">
    <name type="scientific">Aldrovandia affinis</name>
    <dbReference type="NCBI Taxonomy" id="143900"/>
    <lineage>
        <taxon>Eukaryota</taxon>
        <taxon>Metazoa</taxon>
        <taxon>Chordata</taxon>
        <taxon>Craniata</taxon>
        <taxon>Vertebrata</taxon>
        <taxon>Euteleostomi</taxon>
        <taxon>Actinopterygii</taxon>
        <taxon>Neopterygii</taxon>
        <taxon>Teleostei</taxon>
        <taxon>Notacanthiformes</taxon>
        <taxon>Halosauridae</taxon>
        <taxon>Aldrovandia</taxon>
    </lineage>
</organism>
<dbReference type="EMBL" id="JAINUG010000309">
    <property type="protein sequence ID" value="KAJ8378843.1"/>
    <property type="molecule type" value="Genomic_DNA"/>
</dbReference>
<comment type="caution">
    <text evidence="2">The sequence shown here is derived from an EMBL/GenBank/DDBJ whole genome shotgun (WGS) entry which is preliminary data.</text>
</comment>
<proteinExistence type="predicted"/>
<evidence type="ECO:0000256" key="1">
    <source>
        <dbReference type="SAM" id="MobiDB-lite"/>
    </source>
</evidence>
<dbReference type="Gene3D" id="2.60.120.200">
    <property type="match status" value="1"/>
</dbReference>
<sequence length="170" mass="18992">MHLSVISPRGADPVALRAVRTAGRLSGLCPGLLRKTCCEYHTPGIELCCVMSRAMEKLLFLLVLLTGSYCHTKAEDLSGKVLVFPRRSDFDSVELIPSHYDSGLDAMTICLQFFSGDKDNRKHVIFSMGNRHNHEIPRLYKYADREASCPAPLPQQRETTLSSTGRDLRP</sequence>
<feature type="compositionally biased region" description="Polar residues" evidence="1">
    <location>
        <begin position="156"/>
        <end position="170"/>
    </location>
</feature>
<protein>
    <submittedName>
        <fullName evidence="2">Uncharacterized protein</fullName>
    </submittedName>
</protein>
<keyword evidence="3" id="KW-1185">Reference proteome</keyword>
<feature type="region of interest" description="Disordered" evidence="1">
    <location>
        <begin position="150"/>
        <end position="170"/>
    </location>
</feature>
<reference evidence="2" key="1">
    <citation type="journal article" date="2023" name="Science">
        <title>Genome structures resolve the early diversification of teleost fishes.</title>
        <authorList>
            <person name="Parey E."/>
            <person name="Louis A."/>
            <person name="Montfort J."/>
            <person name="Bouchez O."/>
            <person name="Roques C."/>
            <person name="Iampietro C."/>
            <person name="Lluch J."/>
            <person name="Castinel A."/>
            <person name="Donnadieu C."/>
            <person name="Desvignes T."/>
            <person name="Floi Bucao C."/>
            <person name="Jouanno E."/>
            <person name="Wen M."/>
            <person name="Mejri S."/>
            <person name="Dirks R."/>
            <person name="Jansen H."/>
            <person name="Henkel C."/>
            <person name="Chen W.J."/>
            <person name="Zahm M."/>
            <person name="Cabau C."/>
            <person name="Klopp C."/>
            <person name="Thompson A.W."/>
            <person name="Robinson-Rechavi M."/>
            <person name="Braasch I."/>
            <person name="Lecointre G."/>
            <person name="Bobe J."/>
            <person name="Postlethwait J.H."/>
            <person name="Berthelot C."/>
            <person name="Roest Crollius H."/>
            <person name="Guiguen Y."/>
        </authorList>
    </citation>
    <scope>NUCLEOTIDE SEQUENCE</scope>
    <source>
        <strain evidence="2">NC1722</strain>
    </source>
</reference>